<keyword evidence="10" id="KW-1185">Reference proteome</keyword>
<accession>A0ABY8UXD7</accession>
<dbReference type="Proteomes" id="UP001236652">
    <property type="component" value="Chromosome"/>
</dbReference>
<dbReference type="PANTHER" id="PTHR43133:SF60">
    <property type="entry name" value="RNA POLYMERASE SIGMA FACTOR SIGV"/>
    <property type="match status" value="1"/>
</dbReference>
<sequence length="167" mass="19979">MEERVVIEEWFDAYSDDLYNFLIYYTGSSDVEDLIQETFIKAIRGYNSYKGEAKPKTWLYQIARRVAIDWARKNKRMNGKNHMPLQEDQLSSSKTPEEVYQLEETKQEIYRAIRTLKRSYRDLLLLRCVKDFTVQETASVLEWSPNKVRVTYHRAMKALKKELRNHA</sequence>
<dbReference type="InterPro" id="IPR039425">
    <property type="entry name" value="RNA_pol_sigma-70-like"/>
</dbReference>
<comment type="similarity">
    <text evidence="1 6">Belongs to the sigma-70 factor family. ECF subfamily.</text>
</comment>
<dbReference type="InterPro" id="IPR014284">
    <property type="entry name" value="RNA_pol_sigma-70_dom"/>
</dbReference>
<keyword evidence="2 6" id="KW-0805">Transcription regulation</keyword>
<dbReference type="InterPro" id="IPR013249">
    <property type="entry name" value="RNA_pol_sigma70_r4_t2"/>
</dbReference>
<evidence type="ECO:0000256" key="1">
    <source>
        <dbReference type="ARBA" id="ARBA00010641"/>
    </source>
</evidence>
<dbReference type="Gene3D" id="1.10.1740.10">
    <property type="match status" value="1"/>
</dbReference>
<dbReference type="InterPro" id="IPR013325">
    <property type="entry name" value="RNA_pol_sigma_r2"/>
</dbReference>
<keyword evidence="5 6" id="KW-0804">Transcription</keyword>
<keyword evidence="4 6" id="KW-0238">DNA-binding</keyword>
<evidence type="ECO:0000313" key="10">
    <source>
        <dbReference type="Proteomes" id="UP001236652"/>
    </source>
</evidence>
<dbReference type="Pfam" id="PF08281">
    <property type="entry name" value="Sigma70_r4_2"/>
    <property type="match status" value="1"/>
</dbReference>
<name>A0ABY8UXD7_9BACI</name>
<protein>
    <recommendedName>
        <fullName evidence="6">RNA polymerase sigma factor</fullName>
    </recommendedName>
</protein>
<dbReference type="InterPro" id="IPR036388">
    <property type="entry name" value="WH-like_DNA-bd_sf"/>
</dbReference>
<proteinExistence type="inferred from homology"/>
<dbReference type="InterPro" id="IPR013324">
    <property type="entry name" value="RNA_pol_sigma_r3/r4-like"/>
</dbReference>
<feature type="domain" description="RNA polymerase sigma-70 region 2" evidence="7">
    <location>
        <begin position="11"/>
        <end position="76"/>
    </location>
</feature>
<evidence type="ECO:0000256" key="2">
    <source>
        <dbReference type="ARBA" id="ARBA00023015"/>
    </source>
</evidence>
<dbReference type="NCBIfam" id="TIGR02937">
    <property type="entry name" value="sigma70-ECF"/>
    <property type="match status" value="1"/>
</dbReference>
<reference evidence="9 10" key="1">
    <citation type="submission" date="2023-05" db="EMBL/GenBank/DDBJ databases">
        <title>Comparative genomics reveals the evidence of polycyclic aromatic hydrocarbons degradation in moderately halophilic genus Pontibacillus.</title>
        <authorList>
            <person name="Yang H."/>
            <person name="Qian Z."/>
        </authorList>
    </citation>
    <scope>NUCLEOTIDE SEQUENCE [LARGE SCALE GENOMIC DNA]</scope>
    <source>
        <strain evidence="10">HN14</strain>
    </source>
</reference>
<dbReference type="PANTHER" id="PTHR43133">
    <property type="entry name" value="RNA POLYMERASE ECF-TYPE SIGMA FACTO"/>
    <property type="match status" value="1"/>
</dbReference>
<dbReference type="SUPFAM" id="SSF88946">
    <property type="entry name" value="Sigma2 domain of RNA polymerase sigma factors"/>
    <property type="match status" value="1"/>
</dbReference>
<evidence type="ECO:0000256" key="4">
    <source>
        <dbReference type="ARBA" id="ARBA00023125"/>
    </source>
</evidence>
<evidence type="ECO:0000256" key="3">
    <source>
        <dbReference type="ARBA" id="ARBA00023082"/>
    </source>
</evidence>
<feature type="domain" description="RNA polymerase sigma factor 70 region 4 type 2" evidence="8">
    <location>
        <begin position="107"/>
        <end position="159"/>
    </location>
</feature>
<dbReference type="Pfam" id="PF04542">
    <property type="entry name" value="Sigma70_r2"/>
    <property type="match status" value="1"/>
</dbReference>
<dbReference type="EMBL" id="CP126446">
    <property type="protein sequence ID" value="WIF98327.1"/>
    <property type="molecule type" value="Genomic_DNA"/>
</dbReference>
<dbReference type="PROSITE" id="PS01063">
    <property type="entry name" value="SIGMA70_ECF"/>
    <property type="match status" value="1"/>
</dbReference>
<evidence type="ECO:0000259" key="7">
    <source>
        <dbReference type="Pfam" id="PF04542"/>
    </source>
</evidence>
<evidence type="ECO:0000256" key="6">
    <source>
        <dbReference type="RuleBase" id="RU000716"/>
    </source>
</evidence>
<dbReference type="SUPFAM" id="SSF88659">
    <property type="entry name" value="Sigma3 and sigma4 domains of RNA polymerase sigma factors"/>
    <property type="match status" value="1"/>
</dbReference>
<evidence type="ECO:0000259" key="8">
    <source>
        <dbReference type="Pfam" id="PF08281"/>
    </source>
</evidence>
<dbReference type="Gene3D" id="1.10.10.10">
    <property type="entry name" value="Winged helix-like DNA-binding domain superfamily/Winged helix DNA-binding domain"/>
    <property type="match status" value="1"/>
</dbReference>
<gene>
    <name evidence="9" type="ORF">QNI29_01175</name>
</gene>
<evidence type="ECO:0000256" key="5">
    <source>
        <dbReference type="ARBA" id="ARBA00023163"/>
    </source>
</evidence>
<dbReference type="InterPro" id="IPR007627">
    <property type="entry name" value="RNA_pol_sigma70_r2"/>
</dbReference>
<dbReference type="RefSeq" id="WP_231419595.1">
    <property type="nucleotide sequence ID" value="NZ_CP126446.1"/>
</dbReference>
<organism evidence="9 10">
    <name type="scientific">Pontibacillus chungwhensis</name>
    <dbReference type="NCBI Taxonomy" id="265426"/>
    <lineage>
        <taxon>Bacteria</taxon>
        <taxon>Bacillati</taxon>
        <taxon>Bacillota</taxon>
        <taxon>Bacilli</taxon>
        <taxon>Bacillales</taxon>
        <taxon>Bacillaceae</taxon>
        <taxon>Pontibacillus</taxon>
    </lineage>
</organism>
<dbReference type="InterPro" id="IPR000838">
    <property type="entry name" value="RNA_pol_sigma70_ECF_CS"/>
</dbReference>
<evidence type="ECO:0000313" key="9">
    <source>
        <dbReference type="EMBL" id="WIF98327.1"/>
    </source>
</evidence>
<keyword evidence="3 6" id="KW-0731">Sigma factor</keyword>